<dbReference type="OrthoDB" id="1524340at2"/>
<keyword evidence="3" id="KW-1185">Reference proteome</keyword>
<dbReference type="AlphaFoldDB" id="A0A1M5CSC5"/>
<gene>
    <name evidence="2" type="ORF">SAMN05443144_11075</name>
</gene>
<dbReference type="EMBL" id="FQUS01000010">
    <property type="protein sequence ID" value="SHF57675.1"/>
    <property type="molecule type" value="Genomic_DNA"/>
</dbReference>
<name>A0A1M5CSC5_9BACT</name>
<sequence length="275" mass="30824">MKLIPRFACHATVLLFLLSFPLSGFSQSSPDGKQALADQLVRQLALQQQLEEAPDDIRMQFEQNPLNLPAKKNKRMLELFSDAYKSERLLDDFKSALREQLTDELAAELSQKLSDPDIRAVTNAQQEFYTLQGKRKRIVTKYELEQQAPSPERSSAISALTDTTSEAAGSVESSIVILRSVIKALGSLSEQHSFSDRQIDAVADNFRTQMEAGASQQTSDRLMVTYYHVDTGSLDRYVTFMQSDTGQWLDRAISQSIQSAYKAASERFLQAVDTP</sequence>
<evidence type="ECO:0008006" key="4">
    <source>
        <dbReference type="Google" id="ProtNLM"/>
    </source>
</evidence>
<dbReference type="RefSeq" id="WP_073063679.1">
    <property type="nucleotide sequence ID" value="NZ_FQUS01000010.1"/>
</dbReference>
<dbReference type="STRING" id="1194090.SAMN05443144_11075"/>
<dbReference type="Proteomes" id="UP000184041">
    <property type="component" value="Unassembled WGS sequence"/>
</dbReference>
<keyword evidence="1" id="KW-0732">Signal</keyword>
<evidence type="ECO:0000313" key="3">
    <source>
        <dbReference type="Proteomes" id="UP000184041"/>
    </source>
</evidence>
<proteinExistence type="predicted"/>
<feature type="signal peptide" evidence="1">
    <location>
        <begin position="1"/>
        <end position="24"/>
    </location>
</feature>
<protein>
    <recommendedName>
        <fullName evidence="4">DUF2059 domain-containing protein</fullName>
    </recommendedName>
</protein>
<evidence type="ECO:0000256" key="1">
    <source>
        <dbReference type="SAM" id="SignalP"/>
    </source>
</evidence>
<accession>A0A1M5CSC5</accession>
<evidence type="ECO:0000313" key="2">
    <source>
        <dbReference type="EMBL" id="SHF57675.1"/>
    </source>
</evidence>
<reference evidence="2 3" key="1">
    <citation type="submission" date="2016-11" db="EMBL/GenBank/DDBJ databases">
        <authorList>
            <person name="Jaros S."/>
            <person name="Januszkiewicz K."/>
            <person name="Wedrychowicz H."/>
        </authorList>
    </citation>
    <scope>NUCLEOTIDE SEQUENCE [LARGE SCALE GENOMIC DNA]</scope>
    <source>
        <strain evidence="2 3">DSM 21986</strain>
    </source>
</reference>
<feature type="chain" id="PRO_5012702710" description="DUF2059 domain-containing protein" evidence="1">
    <location>
        <begin position="25"/>
        <end position="275"/>
    </location>
</feature>
<organism evidence="2 3">
    <name type="scientific">Fodinibius roseus</name>
    <dbReference type="NCBI Taxonomy" id="1194090"/>
    <lineage>
        <taxon>Bacteria</taxon>
        <taxon>Pseudomonadati</taxon>
        <taxon>Balneolota</taxon>
        <taxon>Balneolia</taxon>
        <taxon>Balneolales</taxon>
        <taxon>Balneolaceae</taxon>
        <taxon>Fodinibius</taxon>
    </lineage>
</organism>